<gene>
    <name evidence="1" type="primary">RGD1309731_predicted</name>
    <name evidence="1" type="ORF">rCG_51561</name>
</gene>
<protein>
    <submittedName>
        <fullName evidence="1">Similar to actin monomer-binding protein (Predicted), isoform CRA_c</fullName>
    </submittedName>
</protein>
<evidence type="ECO:0000313" key="1">
    <source>
        <dbReference type="EMBL" id="EDL92545.1"/>
    </source>
</evidence>
<dbReference type="Proteomes" id="UP000234681">
    <property type="component" value="Chromosome 19"/>
</dbReference>
<dbReference type="EMBL" id="CH473972">
    <property type="protein sequence ID" value="EDL92545.1"/>
    <property type="molecule type" value="Genomic_DNA"/>
</dbReference>
<dbReference type="AlphaFoldDB" id="A6IZ66"/>
<accession>A6IZ66</accession>
<reference evidence="2" key="1">
    <citation type="submission" date="2005-09" db="EMBL/GenBank/DDBJ databases">
        <authorList>
            <person name="Mural R.J."/>
            <person name="Li P.W."/>
            <person name="Adams M.D."/>
            <person name="Amanatides P.G."/>
            <person name="Baden-Tillson H."/>
            <person name="Barnstead M."/>
            <person name="Chin S.H."/>
            <person name="Dew I."/>
            <person name="Evans C.A."/>
            <person name="Ferriera S."/>
            <person name="Flanigan M."/>
            <person name="Fosler C."/>
            <person name="Glodek A."/>
            <person name="Gu Z."/>
            <person name="Holt R.A."/>
            <person name="Jennings D."/>
            <person name="Kraft C.L."/>
            <person name="Lu F."/>
            <person name="Nguyen T."/>
            <person name="Nusskern D.R."/>
            <person name="Pfannkoch C.M."/>
            <person name="Sitter C."/>
            <person name="Sutton G.G."/>
            <person name="Venter J.C."/>
            <person name="Wang Z."/>
            <person name="Woodage T."/>
            <person name="Zheng X.H."/>
            <person name="Zhong F."/>
        </authorList>
    </citation>
    <scope>NUCLEOTIDE SEQUENCE [LARGE SCALE GENOMIC DNA]</scope>
    <source>
        <strain>BN</strain>
        <strain evidence="2">Sprague-Dawley</strain>
    </source>
</reference>
<sequence>MNSPQPPPCSGGRIVWNISVTLRQAQLVEALWAPVERRYHEPGCPLPP</sequence>
<name>A6IZ66_RAT</name>
<organism evidence="1 2">
    <name type="scientific">Rattus norvegicus</name>
    <name type="common">Rat</name>
    <dbReference type="NCBI Taxonomy" id="10116"/>
    <lineage>
        <taxon>Eukaryota</taxon>
        <taxon>Metazoa</taxon>
        <taxon>Chordata</taxon>
        <taxon>Craniata</taxon>
        <taxon>Vertebrata</taxon>
        <taxon>Euteleostomi</taxon>
        <taxon>Mammalia</taxon>
        <taxon>Eutheria</taxon>
        <taxon>Euarchontoglires</taxon>
        <taxon>Glires</taxon>
        <taxon>Rodentia</taxon>
        <taxon>Myomorpha</taxon>
        <taxon>Muroidea</taxon>
        <taxon>Muridae</taxon>
        <taxon>Murinae</taxon>
        <taxon>Rattus</taxon>
    </lineage>
</organism>
<proteinExistence type="predicted"/>
<evidence type="ECO:0000313" key="2">
    <source>
        <dbReference type="Proteomes" id="UP000234681"/>
    </source>
</evidence>